<dbReference type="SUPFAM" id="SSF55781">
    <property type="entry name" value="GAF domain-like"/>
    <property type="match status" value="1"/>
</dbReference>
<dbReference type="AlphaFoldDB" id="A0A2T0Q7F5"/>
<name>A0A2T0Q7F5_9ACTN</name>
<evidence type="ECO:0000256" key="6">
    <source>
        <dbReference type="ARBA" id="ARBA00070406"/>
    </source>
</evidence>
<dbReference type="RefSeq" id="WP_106244605.1">
    <property type="nucleotide sequence ID" value="NZ_PVZC01000003.1"/>
</dbReference>
<keyword evidence="11" id="KW-1185">Reference proteome</keyword>
<comment type="caution">
    <text evidence="10">The sequence shown here is derived from an EMBL/GenBank/DDBJ whole genome shotgun (WGS) entry which is preliminary data.</text>
</comment>
<dbReference type="Proteomes" id="UP000237846">
    <property type="component" value="Unassembled WGS sequence"/>
</dbReference>
<dbReference type="EMBL" id="PVZC01000003">
    <property type="protein sequence ID" value="PRX99748.1"/>
    <property type="molecule type" value="Genomic_DNA"/>
</dbReference>
<comment type="function">
    <text evidence="5">May be an activator protein for the gylABX operon.</text>
</comment>
<keyword evidence="3" id="KW-0238">DNA-binding</keyword>
<feature type="domain" description="HTH iclR-type" evidence="8">
    <location>
        <begin position="11"/>
        <end position="70"/>
    </location>
</feature>
<keyword evidence="1" id="KW-0319">Glycerol metabolism</keyword>
<dbReference type="PROSITE" id="PS51077">
    <property type="entry name" value="HTH_ICLR"/>
    <property type="match status" value="1"/>
</dbReference>
<feature type="compositionally biased region" description="Low complexity" evidence="7">
    <location>
        <begin position="262"/>
        <end position="273"/>
    </location>
</feature>
<keyword evidence="2" id="KW-0805">Transcription regulation</keyword>
<gene>
    <name evidence="10" type="ORF">CLV72_103353</name>
</gene>
<reference evidence="10 11" key="1">
    <citation type="submission" date="2018-03" db="EMBL/GenBank/DDBJ databases">
        <title>Genomic Encyclopedia of Archaeal and Bacterial Type Strains, Phase II (KMG-II): from individual species to whole genera.</title>
        <authorList>
            <person name="Goeker M."/>
        </authorList>
    </citation>
    <scope>NUCLEOTIDE SEQUENCE [LARGE SCALE GENOMIC DNA]</scope>
    <source>
        <strain evidence="10 11">DSM 45601</strain>
    </source>
</reference>
<evidence type="ECO:0000259" key="8">
    <source>
        <dbReference type="PROSITE" id="PS51077"/>
    </source>
</evidence>
<evidence type="ECO:0000256" key="1">
    <source>
        <dbReference type="ARBA" id="ARBA00022798"/>
    </source>
</evidence>
<organism evidence="10 11">
    <name type="scientific">Allonocardiopsis opalescens</name>
    <dbReference type="NCBI Taxonomy" id="1144618"/>
    <lineage>
        <taxon>Bacteria</taxon>
        <taxon>Bacillati</taxon>
        <taxon>Actinomycetota</taxon>
        <taxon>Actinomycetes</taxon>
        <taxon>Streptosporangiales</taxon>
        <taxon>Allonocardiopsis</taxon>
    </lineage>
</organism>
<dbReference type="InterPro" id="IPR014757">
    <property type="entry name" value="Tscrpt_reg_IclR_C"/>
</dbReference>
<dbReference type="InterPro" id="IPR005471">
    <property type="entry name" value="Tscrpt_reg_IclR_N"/>
</dbReference>
<dbReference type="GO" id="GO:0003700">
    <property type="term" value="F:DNA-binding transcription factor activity"/>
    <property type="evidence" value="ECO:0007669"/>
    <property type="project" value="TreeGrafter"/>
</dbReference>
<evidence type="ECO:0000259" key="9">
    <source>
        <dbReference type="PROSITE" id="PS51078"/>
    </source>
</evidence>
<evidence type="ECO:0000256" key="5">
    <source>
        <dbReference type="ARBA" id="ARBA00058938"/>
    </source>
</evidence>
<evidence type="ECO:0000256" key="7">
    <source>
        <dbReference type="SAM" id="MobiDB-lite"/>
    </source>
</evidence>
<dbReference type="Pfam" id="PF01614">
    <property type="entry name" value="IclR_C"/>
    <property type="match status" value="1"/>
</dbReference>
<protein>
    <recommendedName>
        <fullName evidence="6">Glycerol operon regulatory protein</fullName>
    </recommendedName>
</protein>
<evidence type="ECO:0000313" key="10">
    <source>
        <dbReference type="EMBL" id="PRX99748.1"/>
    </source>
</evidence>
<dbReference type="SUPFAM" id="SSF46785">
    <property type="entry name" value="Winged helix' DNA-binding domain"/>
    <property type="match status" value="1"/>
</dbReference>
<dbReference type="PROSITE" id="PS51078">
    <property type="entry name" value="ICLR_ED"/>
    <property type="match status" value="1"/>
</dbReference>
<dbReference type="GO" id="GO:0003677">
    <property type="term" value="F:DNA binding"/>
    <property type="evidence" value="ECO:0007669"/>
    <property type="project" value="UniProtKB-KW"/>
</dbReference>
<dbReference type="OrthoDB" id="60629at2"/>
<feature type="region of interest" description="Disordered" evidence="7">
    <location>
        <begin position="252"/>
        <end position="273"/>
    </location>
</feature>
<dbReference type="Gene3D" id="3.30.450.40">
    <property type="match status" value="1"/>
</dbReference>
<dbReference type="PANTHER" id="PTHR30136:SF24">
    <property type="entry name" value="HTH-TYPE TRANSCRIPTIONAL REPRESSOR ALLR"/>
    <property type="match status" value="1"/>
</dbReference>
<dbReference type="InterPro" id="IPR029016">
    <property type="entry name" value="GAF-like_dom_sf"/>
</dbReference>
<accession>A0A2T0Q7F5</accession>
<proteinExistence type="predicted"/>
<sequence length="273" mass="29331">MTTARSQDTPTAMIDRVASLLEVFAGHHRLTLAQISRRARLPRSSAHRILQRLVELGWVERQGFQYTIGIRMFELGSQAVRRDRVHQAALPVMHAVHRSTGLTAHLSVLVSSDVLHLERIGGWPDKDKGWRLGARQPAVHAAAGRALLARLDAAERPALEFPPPATPYGIRTPAHLDRELQRIRDRSGVAIDVQSCTAGITAVAAPIGPSESGLRAALSLCGPTDTMPTDKAVAVVRTAAMDIWYAASGLTRPRGRPHRAPARGGAAPAVAGG</sequence>
<dbReference type="Gene3D" id="1.10.10.10">
    <property type="entry name" value="Winged helix-like DNA-binding domain superfamily/Winged helix DNA-binding domain"/>
    <property type="match status" value="1"/>
</dbReference>
<dbReference type="SMART" id="SM00346">
    <property type="entry name" value="HTH_ICLR"/>
    <property type="match status" value="1"/>
</dbReference>
<evidence type="ECO:0000256" key="4">
    <source>
        <dbReference type="ARBA" id="ARBA00023163"/>
    </source>
</evidence>
<evidence type="ECO:0000313" key="11">
    <source>
        <dbReference type="Proteomes" id="UP000237846"/>
    </source>
</evidence>
<dbReference type="GO" id="GO:0006071">
    <property type="term" value="P:glycerol metabolic process"/>
    <property type="evidence" value="ECO:0007669"/>
    <property type="project" value="UniProtKB-KW"/>
</dbReference>
<dbReference type="GO" id="GO:0045892">
    <property type="term" value="P:negative regulation of DNA-templated transcription"/>
    <property type="evidence" value="ECO:0007669"/>
    <property type="project" value="TreeGrafter"/>
</dbReference>
<dbReference type="FunFam" id="1.10.10.10:FF:000056">
    <property type="entry name" value="IclR family transcriptional regulator"/>
    <property type="match status" value="1"/>
</dbReference>
<evidence type="ECO:0000256" key="2">
    <source>
        <dbReference type="ARBA" id="ARBA00023015"/>
    </source>
</evidence>
<feature type="domain" description="IclR-ED" evidence="9">
    <location>
        <begin position="71"/>
        <end position="256"/>
    </location>
</feature>
<dbReference type="InterPro" id="IPR036388">
    <property type="entry name" value="WH-like_DNA-bd_sf"/>
</dbReference>
<keyword evidence="4" id="KW-0804">Transcription</keyword>
<dbReference type="PANTHER" id="PTHR30136">
    <property type="entry name" value="HELIX-TURN-HELIX TRANSCRIPTIONAL REGULATOR, ICLR FAMILY"/>
    <property type="match status" value="1"/>
</dbReference>
<dbReference type="InterPro" id="IPR050707">
    <property type="entry name" value="HTH_MetabolicPath_Reg"/>
</dbReference>
<dbReference type="Pfam" id="PF09339">
    <property type="entry name" value="HTH_IclR"/>
    <property type="match status" value="1"/>
</dbReference>
<evidence type="ECO:0000256" key="3">
    <source>
        <dbReference type="ARBA" id="ARBA00023125"/>
    </source>
</evidence>
<dbReference type="InterPro" id="IPR036390">
    <property type="entry name" value="WH_DNA-bd_sf"/>
</dbReference>